<sequence>MLIGKPAHSCKDFINQYLDNITFDQDYYRNRLRVHHKIMRLVNQKDYIMNHINFFKRQAKNLLKDFKTKEKYYDEVADCDLHRYNPFFFDIDNIVVTYDLDEDKNFTLMNAQHFISQLVGFKKWNELIKASESELELAKLLFDNQHKLSLDDWEWYISEAEYKNNITFSSVDRLEIFKMVFLKDGNFATMPNDFRLTS</sequence>
<dbReference type="AlphaFoldDB" id="E1X5V0"/>
<dbReference type="HOGENOM" id="CLU_118986_0_0_7"/>
<reference evidence="2" key="1">
    <citation type="journal article" date="2013" name="ISME J.">
        <title>A small predatory core genome in the divergent marine Bacteriovorax marinus SJ and the terrestrial Bdellovibrio bacteriovorus.</title>
        <authorList>
            <person name="Crossman L.C."/>
            <person name="Chen H."/>
            <person name="Cerdeno-Tarraga A.M."/>
            <person name="Brooks K."/>
            <person name="Quail M.A."/>
            <person name="Pineiro S.A."/>
            <person name="Hobley L."/>
            <person name="Sockett R.E."/>
            <person name="Bentley S.D."/>
            <person name="Parkhill J."/>
            <person name="Williams H.N."/>
            <person name="Stine O.C."/>
        </authorList>
    </citation>
    <scope>NUCLEOTIDE SEQUENCE [LARGE SCALE GENOMIC DNA]</scope>
    <source>
        <strain evidence="2">ATCC BAA-682 / DSM 15412 / SJ</strain>
    </source>
</reference>
<protein>
    <submittedName>
        <fullName evidence="1">Uncharacterized protein</fullName>
    </submittedName>
</protein>
<dbReference type="Proteomes" id="UP000008963">
    <property type="component" value="Chromosome"/>
</dbReference>
<gene>
    <name evidence="1" type="ordered locus">BMS_0763</name>
</gene>
<name>E1X5V0_HALMS</name>
<accession>E1X5V0</accession>
<organism evidence="1 2">
    <name type="scientific">Halobacteriovorax marinus (strain ATCC BAA-682 / DSM 15412 / SJ)</name>
    <name type="common">Bacteriovorax marinus</name>
    <dbReference type="NCBI Taxonomy" id="862908"/>
    <lineage>
        <taxon>Bacteria</taxon>
        <taxon>Pseudomonadati</taxon>
        <taxon>Bdellovibrionota</taxon>
        <taxon>Bacteriovoracia</taxon>
        <taxon>Bacteriovoracales</taxon>
        <taxon>Halobacteriovoraceae</taxon>
        <taxon>Halobacteriovorax</taxon>
    </lineage>
</organism>
<dbReference type="EMBL" id="FQ312005">
    <property type="protein sequence ID" value="CBW25667.1"/>
    <property type="molecule type" value="Genomic_DNA"/>
</dbReference>
<dbReference type="PATRIC" id="fig|862908.3.peg.733"/>
<dbReference type="KEGG" id="bmx:BMS_0763"/>
<dbReference type="RefSeq" id="WP_014243452.1">
    <property type="nucleotide sequence ID" value="NC_016620.1"/>
</dbReference>
<keyword evidence="2" id="KW-1185">Reference proteome</keyword>
<evidence type="ECO:0000313" key="2">
    <source>
        <dbReference type="Proteomes" id="UP000008963"/>
    </source>
</evidence>
<evidence type="ECO:0000313" key="1">
    <source>
        <dbReference type="EMBL" id="CBW25667.1"/>
    </source>
</evidence>
<dbReference type="STRING" id="862908.BMS_0763"/>
<proteinExistence type="predicted"/>
<dbReference type="eggNOG" id="ENOG5032SRM">
    <property type="taxonomic scope" value="Bacteria"/>
</dbReference>